<evidence type="ECO:0000313" key="1">
    <source>
        <dbReference type="EMBL" id="KCZ79197.1"/>
    </source>
</evidence>
<proteinExistence type="predicted"/>
<name>A0A059EWE8_9MICR</name>
<organism evidence="1 2">
    <name type="scientific">Anncaliia algerae PRA339</name>
    <dbReference type="NCBI Taxonomy" id="1288291"/>
    <lineage>
        <taxon>Eukaryota</taxon>
        <taxon>Fungi</taxon>
        <taxon>Fungi incertae sedis</taxon>
        <taxon>Microsporidia</taxon>
        <taxon>Tubulinosematoidea</taxon>
        <taxon>Tubulinosematidae</taxon>
        <taxon>Anncaliia</taxon>
    </lineage>
</organism>
<evidence type="ECO:0000313" key="2">
    <source>
        <dbReference type="Proteomes" id="UP000030655"/>
    </source>
</evidence>
<dbReference type="HOGENOM" id="CLU_2542118_0_0_1"/>
<gene>
    <name evidence="1" type="ORF">H312_03413</name>
</gene>
<reference evidence="1 2" key="2">
    <citation type="submission" date="2014-03" db="EMBL/GenBank/DDBJ databases">
        <title>The Genome Sequence of Anncaliia algerae insect isolate PRA339.</title>
        <authorList>
            <consortium name="The Broad Institute Genome Sequencing Platform"/>
            <consortium name="The Broad Institute Genome Sequencing Center for Infectious Disease"/>
            <person name="Cuomo C."/>
            <person name="Becnel J."/>
            <person name="Sanscrainte N."/>
            <person name="Walker B."/>
            <person name="Young S.K."/>
            <person name="Zeng Q."/>
            <person name="Gargeya S."/>
            <person name="Fitzgerald M."/>
            <person name="Haas B."/>
            <person name="Abouelleil A."/>
            <person name="Alvarado L."/>
            <person name="Arachchi H.M."/>
            <person name="Berlin A.M."/>
            <person name="Chapman S.B."/>
            <person name="Dewar J."/>
            <person name="Goldberg J."/>
            <person name="Griggs A."/>
            <person name="Gujja S."/>
            <person name="Hansen M."/>
            <person name="Howarth C."/>
            <person name="Imamovic A."/>
            <person name="Larimer J."/>
            <person name="McCowan C."/>
            <person name="Murphy C."/>
            <person name="Neiman D."/>
            <person name="Pearson M."/>
            <person name="Priest M."/>
            <person name="Roberts A."/>
            <person name="Saif S."/>
            <person name="Shea T."/>
            <person name="Sisk P."/>
            <person name="Sykes S."/>
            <person name="Wortman J."/>
            <person name="Nusbaum C."/>
            <person name="Birren B."/>
        </authorList>
    </citation>
    <scope>NUCLEOTIDE SEQUENCE [LARGE SCALE GENOMIC DNA]</scope>
    <source>
        <strain evidence="1 2">PRA339</strain>
    </source>
</reference>
<sequence length="83" mass="9366">MLLYLKCFNVSNVEIENQLGIKRNYIGKCFREILKNIDHISYECSLLKLGGPGMIIDVDETHIVLVGIIDEECLLVKDIGSLV</sequence>
<protein>
    <submittedName>
        <fullName evidence="1">Uncharacterized protein</fullName>
    </submittedName>
</protein>
<accession>A0A059EWE8</accession>
<dbReference type="OrthoDB" id="424490at2759"/>
<dbReference type="AlphaFoldDB" id="A0A059EWE8"/>
<dbReference type="Proteomes" id="UP000030655">
    <property type="component" value="Unassembled WGS sequence"/>
</dbReference>
<keyword evidence="2" id="KW-1185">Reference proteome</keyword>
<dbReference type="VEuPathDB" id="MicrosporidiaDB:H312_03413"/>
<dbReference type="EMBL" id="KK365328">
    <property type="protein sequence ID" value="KCZ79197.1"/>
    <property type="molecule type" value="Genomic_DNA"/>
</dbReference>
<reference evidence="2" key="1">
    <citation type="submission" date="2013-02" db="EMBL/GenBank/DDBJ databases">
        <authorList>
            <consortium name="The Broad Institute Genome Sequencing Platform"/>
            <person name="Cuomo C."/>
            <person name="Becnel J."/>
            <person name="Sanscrainte N."/>
            <person name="Walker B."/>
            <person name="Young S.K."/>
            <person name="Zeng Q."/>
            <person name="Gargeya S."/>
            <person name="Fitzgerald M."/>
            <person name="Haas B."/>
            <person name="Abouelleil A."/>
            <person name="Alvarado L."/>
            <person name="Arachchi H.M."/>
            <person name="Berlin A.M."/>
            <person name="Chapman S.B."/>
            <person name="Dewar J."/>
            <person name="Goldberg J."/>
            <person name="Griggs A."/>
            <person name="Gujja S."/>
            <person name="Hansen M."/>
            <person name="Howarth C."/>
            <person name="Imamovic A."/>
            <person name="Larimer J."/>
            <person name="McCowan C."/>
            <person name="Murphy C."/>
            <person name="Neiman D."/>
            <person name="Pearson M."/>
            <person name="Priest M."/>
            <person name="Roberts A."/>
            <person name="Saif S."/>
            <person name="Shea T."/>
            <person name="Sisk P."/>
            <person name="Sykes S."/>
            <person name="Wortman J."/>
            <person name="Nusbaum C."/>
            <person name="Birren B."/>
        </authorList>
    </citation>
    <scope>NUCLEOTIDE SEQUENCE [LARGE SCALE GENOMIC DNA]</scope>
    <source>
        <strain evidence="2">PRA339</strain>
    </source>
</reference>